<feature type="region of interest" description="Disordered" evidence="1">
    <location>
        <begin position="1"/>
        <end position="20"/>
    </location>
</feature>
<feature type="non-terminal residue" evidence="2">
    <location>
        <position position="1"/>
    </location>
</feature>
<accession>A0A6J4JZZ0</accession>
<protein>
    <submittedName>
        <fullName evidence="2">Uncharacterized protein</fullName>
    </submittedName>
</protein>
<evidence type="ECO:0000313" key="2">
    <source>
        <dbReference type="EMBL" id="CAA9292050.1"/>
    </source>
</evidence>
<evidence type="ECO:0000256" key="1">
    <source>
        <dbReference type="SAM" id="MobiDB-lite"/>
    </source>
</evidence>
<proteinExistence type="predicted"/>
<feature type="compositionally biased region" description="Low complexity" evidence="1">
    <location>
        <begin position="36"/>
        <end position="51"/>
    </location>
</feature>
<dbReference type="AlphaFoldDB" id="A0A6J4JZZ0"/>
<name>A0A6J4JZZ0_9ACTN</name>
<reference evidence="2" key="1">
    <citation type="submission" date="2020-02" db="EMBL/GenBank/DDBJ databases">
        <authorList>
            <person name="Meier V. D."/>
        </authorList>
    </citation>
    <scope>NUCLEOTIDE SEQUENCE</scope>
    <source>
        <strain evidence="2">AVDCRST_MAG41</strain>
    </source>
</reference>
<feature type="region of interest" description="Disordered" evidence="1">
    <location>
        <begin position="28"/>
        <end position="57"/>
    </location>
</feature>
<feature type="non-terminal residue" evidence="2">
    <location>
        <position position="57"/>
    </location>
</feature>
<sequence>GSPGGRRPAGLGTADRRGAAAQRAAAAGAACGGPAAGRRGRVRAAGSGRAGWARRAR</sequence>
<gene>
    <name evidence="2" type="ORF">AVDCRST_MAG41-4446</name>
</gene>
<dbReference type="EMBL" id="CADCTP010000429">
    <property type="protein sequence ID" value="CAA9292050.1"/>
    <property type="molecule type" value="Genomic_DNA"/>
</dbReference>
<organism evidence="2">
    <name type="scientific">uncultured Mycobacteriales bacterium</name>
    <dbReference type="NCBI Taxonomy" id="581187"/>
    <lineage>
        <taxon>Bacteria</taxon>
        <taxon>Bacillati</taxon>
        <taxon>Actinomycetota</taxon>
        <taxon>Actinomycetes</taxon>
        <taxon>Mycobacteriales</taxon>
        <taxon>environmental samples</taxon>
    </lineage>
</organism>